<keyword evidence="3" id="KW-1185">Reference proteome</keyword>
<organism evidence="2 3">
    <name type="scientific">Scleroderma citrinum Foug A</name>
    <dbReference type="NCBI Taxonomy" id="1036808"/>
    <lineage>
        <taxon>Eukaryota</taxon>
        <taxon>Fungi</taxon>
        <taxon>Dikarya</taxon>
        <taxon>Basidiomycota</taxon>
        <taxon>Agaricomycotina</taxon>
        <taxon>Agaricomycetes</taxon>
        <taxon>Agaricomycetidae</taxon>
        <taxon>Boletales</taxon>
        <taxon>Sclerodermatineae</taxon>
        <taxon>Sclerodermataceae</taxon>
        <taxon>Scleroderma</taxon>
    </lineage>
</organism>
<name>A0A0C2YPD6_9AGAM</name>
<dbReference type="EMBL" id="KN822250">
    <property type="protein sequence ID" value="KIM51568.1"/>
    <property type="molecule type" value="Genomic_DNA"/>
</dbReference>
<feature type="region of interest" description="Disordered" evidence="1">
    <location>
        <begin position="1"/>
        <end position="133"/>
    </location>
</feature>
<proteinExistence type="predicted"/>
<accession>A0A0C2YPD6</accession>
<reference evidence="3" key="2">
    <citation type="submission" date="2015-01" db="EMBL/GenBank/DDBJ databases">
        <title>Evolutionary Origins and Diversification of the Mycorrhizal Mutualists.</title>
        <authorList>
            <consortium name="DOE Joint Genome Institute"/>
            <consortium name="Mycorrhizal Genomics Consortium"/>
            <person name="Kohler A."/>
            <person name="Kuo A."/>
            <person name="Nagy L.G."/>
            <person name="Floudas D."/>
            <person name="Copeland A."/>
            <person name="Barry K.W."/>
            <person name="Cichocki N."/>
            <person name="Veneault-Fourrey C."/>
            <person name="LaButti K."/>
            <person name="Lindquist E.A."/>
            <person name="Lipzen A."/>
            <person name="Lundell T."/>
            <person name="Morin E."/>
            <person name="Murat C."/>
            <person name="Riley R."/>
            <person name="Ohm R."/>
            <person name="Sun H."/>
            <person name="Tunlid A."/>
            <person name="Henrissat B."/>
            <person name="Grigoriev I.V."/>
            <person name="Hibbett D.S."/>
            <person name="Martin F."/>
        </authorList>
    </citation>
    <scope>NUCLEOTIDE SEQUENCE [LARGE SCALE GENOMIC DNA]</scope>
    <source>
        <strain evidence="3">Foug A</strain>
    </source>
</reference>
<dbReference type="InParanoid" id="A0A0C2YPD6"/>
<feature type="compositionally biased region" description="Basic and acidic residues" evidence="1">
    <location>
        <begin position="80"/>
        <end position="91"/>
    </location>
</feature>
<evidence type="ECO:0000256" key="1">
    <source>
        <dbReference type="SAM" id="MobiDB-lite"/>
    </source>
</evidence>
<dbReference type="Proteomes" id="UP000053989">
    <property type="component" value="Unassembled WGS sequence"/>
</dbReference>
<protein>
    <submittedName>
        <fullName evidence="2">Uncharacterized protein</fullName>
    </submittedName>
</protein>
<gene>
    <name evidence="2" type="ORF">SCLCIDRAFT_33323</name>
</gene>
<reference evidence="2 3" key="1">
    <citation type="submission" date="2014-04" db="EMBL/GenBank/DDBJ databases">
        <authorList>
            <consortium name="DOE Joint Genome Institute"/>
            <person name="Kuo A."/>
            <person name="Kohler A."/>
            <person name="Nagy L.G."/>
            <person name="Floudas D."/>
            <person name="Copeland A."/>
            <person name="Barry K.W."/>
            <person name="Cichocki N."/>
            <person name="Veneault-Fourrey C."/>
            <person name="LaButti K."/>
            <person name="Lindquist E.A."/>
            <person name="Lipzen A."/>
            <person name="Lundell T."/>
            <person name="Morin E."/>
            <person name="Murat C."/>
            <person name="Sun H."/>
            <person name="Tunlid A."/>
            <person name="Henrissat B."/>
            <person name="Grigoriev I.V."/>
            <person name="Hibbett D.S."/>
            <person name="Martin F."/>
            <person name="Nordberg H.P."/>
            <person name="Cantor M.N."/>
            <person name="Hua S.X."/>
        </authorList>
    </citation>
    <scope>NUCLEOTIDE SEQUENCE [LARGE SCALE GENOMIC DNA]</scope>
    <source>
        <strain evidence="2 3">Foug A</strain>
    </source>
</reference>
<sequence length="192" mass="21077">MGIRRSLLAAPKPACQRSKHKVEGPDLPRAMKRATLNRHTSQLSKAKGTHKSSQTRPVTKKTRFCIVSPLDTESSDVDEPMVKDPKDHESKTSVIAGDPQVVRPTTIPQGDKPAGSLQHDTSLVQPQNSQDEVENSKAMTCSPSVEPHRMEGKSSYLPEKPLSAWNEITTSLPSEVPHHSESLTLFITKAID</sequence>
<dbReference type="HOGENOM" id="CLU_1415954_0_0_1"/>
<evidence type="ECO:0000313" key="3">
    <source>
        <dbReference type="Proteomes" id="UP000053989"/>
    </source>
</evidence>
<evidence type="ECO:0000313" key="2">
    <source>
        <dbReference type="EMBL" id="KIM51568.1"/>
    </source>
</evidence>
<feature type="compositionally biased region" description="Polar residues" evidence="1">
    <location>
        <begin position="118"/>
        <end position="130"/>
    </location>
</feature>
<dbReference type="AlphaFoldDB" id="A0A0C2YPD6"/>